<dbReference type="GO" id="GO:0005125">
    <property type="term" value="F:cytokine activity"/>
    <property type="evidence" value="ECO:0007669"/>
    <property type="project" value="UniProtKB-KW"/>
</dbReference>
<dbReference type="SUPFAM" id="SSF49842">
    <property type="entry name" value="TNF-like"/>
    <property type="match status" value="2"/>
</dbReference>
<evidence type="ECO:0000256" key="5">
    <source>
        <dbReference type="SAM" id="MobiDB-lite"/>
    </source>
</evidence>
<comment type="similarity">
    <text evidence="2">Belongs to the tumor necrosis factor family.</text>
</comment>
<dbReference type="GO" id="GO:0016020">
    <property type="term" value="C:membrane"/>
    <property type="evidence" value="ECO:0007669"/>
    <property type="project" value="UniProtKB-SubCell"/>
</dbReference>
<dbReference type="Proteomes" id="UP000265120">
    <property type="component" value="Chromosome 1"/>
</dbReference>
<accession>A0A3P8UER2</accession>
<dbReference type="PROSITE" id="PS50049">
    <property type="entry name" value="THD_2"/>
    <property type="match status" value="1"/>
</dbReference>
<dbReference type="Gene3D" id="2.60.120.40">
    <property type="match status" value="2"/>
</dbReference>
<feature type="transmembrane region" description="Helical" evidence="6">
    <location>
        <begin position="51"/>
        <end position="75"/>
    </location>
</feature>
<feature type="compositionally biased region" description="Polar residues" evidence="5">
    <location>
        <begin position="254"/>
        <end position="264"/>
    </location>
</feature>
<keyword evidence="6" id="KW-1133">Transmembrane helix</keyword>
<sequence>MASLSAQQQQQQQQQQHQDYFRSVSSESTTYMMVPTSGTRESARKEAPSRLWVAMVVIVVVVLQIASTTGLFVYLNMSISEVRSQGVTEELKCLSLLNALDKDQDIPEQLAQLFGEPCIKLAEGIKAYISKVTENIISKQTFIEARTMPRQFNTSGSKFMGSVVQRPSAHLTLRDSASQGLSPYPVPTPGLHQSCRHVVHSWANQSFGAHLHNMTLSNGKLRVPQDGRYYLYSQVITMTLHWSHDLPRPDWTTPAETNQTSTDQNRTDQTEPDQSGLNPCPICSSRCISVIRLQQPMMETSAASATSWSSVSTRKPPTPVQSRYLIFCVLLTFLWSSSSSHFHVLLCLLQLLKGVGTKCWSPDAEYALHSIYQGGLFELRAGDELFVSVSSPTMVNSDDSSSYFGAFRLDL</sequence>
<dbReference type="GO" id="GO:0005615">
    <property type="term" value="C:extracellular space"/>
    <property type="evidence" value="ECO:0007669"/>
    <property type="project" value="UniProtKB-KW"/>
</dbReference>
<dbReference type="AlphaFoldDB" id="A0A3P8UER2"/>
<reference evidence="8" key="2">
    <citation type="submission" date="2025-08" db="UniProtKB">
        <authorList>
            <consortium name="Ensembl"/>
        </authorList>
    </citation>
    <scope>IDENTIFICATION</scope>
</reference>
<feature type="domain" description="THD" evidence="7">
    <location>
        <begin position="167"/>
        <end position="409"/>
    </location>
</feature>
<reference evidence="8" key="3">
    <citation type="submission" date="2025-09" db="UniProtKB">
        <authorList>
            <consortium name="Ensembl"/>
        </authorList>
    </citation>
    <scope>IDENTIFICATION</scope>
</reference>
<dbReference type="GO" id="GO:0005164">
    <property type="term" value="F:tumor necrosis factor receptor binding"/>
    <property type="evidence" value="ECO:0007669"/>
    <property type="project" value="InterPro"/>
</dbReference>
<keyword evidence="9" id="KW-1185">Reference proteome</keyword>
<dbReference type="CDD" id="cd00184">
    <property type="entry name" value="TNF"/>
    <property type="match status" value="1"/>
</dbReference>
<dbReference type="PANTHER" id="PTHR11471:SF28">
    <property type="entry name" value="DEATH LIGAND 1B-RELATED"/>
    <property type="match status" value="1"/>
</dbReference>
<dbReference type="PANTHER" id="PTHR11471">
    <property type="entry name" value="TUMOR NECROSIS FACTOR FAMILY MEMBER"/>
    <property type="match status" value="1"/>
</dbReference>
<comment type="subcellular location">
    <subcellularLocation>
        <location evidence="1">Membrane</location>
    </subcellularLocation>
</comment>
<evidence type="ECO:0000256" key="2">
    <source>
        <dbReference type="ARBA" id="ARBA00008670"/>
    </source>
</evidence>
<dbReference type="Pfam" id="PF00229">
    <property type="entry name" value="TNF"/>
    <property type="match status" value="2"/>
</dbReference>
<dbReference type="GO" id="GO:0006955">
    <property type="term" value="P:immune response"/>
    <property type="evidence" value="ECO:0007669"/>
    <property type="project" value="InterPro"/>
</dbReference>
<evidence type="ECO:0000256" key="6">
    <source>
        <dbReference type="SAM" id="Phobius"/>
    </source>
</evidence>
<name>A0A3P8UER2_CYNSE</name>
<evidence type="ECO:0000256" key="3">
    <source>
        <dbReference type="ARBA" id="ARBA00022514"/>
    </source>
</evidence>
<evidence type="ECO:0000256" key="4">
    <source>
        <dbReference type="ARBA" id="ARBA00023136"/>
    </source>
</evidence>
<protein>
    <submittedName>
        <fullName evidence="8">TNF superfamily member 10, like</fullName>
    </submittedName>
</protein>
<proteinExistence type="inferred from homology"/>
<dbReference type="InterPro" id="IPR006052">
    <property type="entry name" value="TNF_dom"/>
</dbReference>
<dbReference type="Ensembl" id="ENSCSET00000000900.1">
    <property type="protein sequence ID" value="ENSCSEP00000000872.1"/>
    <property type="gene ID" value="ENSCSEG00000000613.1"/>
</dbReference>
<dbReference type="InterPro" id="IPR008983">
    <property type="entry name" value="Tumour_necrosis_fac-like_dom"/>
</dbReference>
<evidence type="ECO:0000259" key="7">
    <source>
        <dbReference type="PROSITE" id="PS50049"/>
    </source>
</evidence>
<keyword evidence="4 6" id="KW-0472">Membrane</keyword>
<keyword evidence="6" id="KW-0812">Transmembrane</keyword>
<organism evidence="8 9">
    <name type="scientific">Cynoglossus semilaevis</name>
    <name type="common">Tongue sole</name>
    <dbReference type="NCBI Taxonomy" id="244447"/>
    <lineage>
        <taxon>Eukaryota</taxon>
        <taxon>Metazoa</taxon>
        <taxon>Chordata</taxon>
        <taxon>Craniata</taxon>
        <taxon>Vertebrata</taxon>
        <taxon>Euteleostomi</taxon>
        <taxon>Actinopterygii</taxon>
        <taxon>Neopterygii</taxon>
        <taxon>Teleostei</taxon>
        <taxon>Neoteleostei</taxon>
        <taxon>Acanthomorphata</taxon>
        <taxon>Carangaria</taxon>
        <taxon>Pleuronectiformes</taxon>
        <taxon>Pleuronectoidei</taxon>
        <taxon>Cynoglossidae</taxon>
        <taxon>Cynoglossinae</taxon>
        <taxon>Cynoglossus</taxon>
    </lineage>
</organism>
<dbReference type="GeneTree" id="ENSGT01130000278318"/>
<evidence type="ECO:0000256" key="1">
    <source>
        <dbReference type="ARBA" id="ARBA00004370"/>
    </source>
</evidence>
<evidence type="ECO:0000313" key="8">
    <source>
        <dbReference type="Ensembl" id="ENSCSEP00000000872.1"/>
    </source>
</evidence>
<keyword evidence="3" id="KW-0202">Cytokine</keyword>
<reference evidence="8 9" key="1">
    <citation type="journal article" date="2014" name="Nat. Genet.">
        <title>Whole-genome sequence of a flatfish provides insights into ZW sex chromosome evolution and adaptation to a benthic lifestyle.</title>
        <authorList>
            <person name="Chen S."/>
            <person name="Zhang G."/>
            <person name="Shao C."/>
            <person name="Huang Q."/>
            <person name="Liu G."/>
            <person name="Zhang P."/>
            <person name="Song W."/>
            <person name="An N."/>
            <person name="Chalopin D."/>
            <person name="Volff J.N."/>
            <person name="Hong Y."/>
            <person name="Li Q."/>
            <person name="Sha Z."/>
            <person name="Zhou H."/>
            <person name="Xie M."/>
            <person name="Yu Q."/>
            <person name="Liu Y."/>
            <person name="Xiang H."/>
            <person name="Wang N."/>
            <person name="Wu K."/>
            <person name="Yang C."/>
            <person name="Zhou Q."/>
            <person name="Liao X."/>
            <person name="Yang L."/>
            <person name="Hu Q."/>
            <person name="Zhang J."/>
            <person name="Meng L."/>
            <person name="Jin L."/>
            <person name="Tian Y."/>
            <person name="Lian J."/>
            <person name="Yang J."/>
            <person name="Miao G."/>
            <person name="Liu S."/>
            <person name="Liang Z."/>
            <person name="Yan F."/>
            <person name="Li Y."/>
            <person name="Sun B."/>
            <person name="Zhang H."/>
            <person name="Zhang J."/>
            <person name="Zhu Y."/>
            <person name="Du M."/>
            <person name="Zhao Y."/>
            <person name="Schartl M."/>
            <person name="Tang Q."/>
            <person name="Wang J."/>
        </authorList>
    </citation>
    <scope>NUCLEOTIDE SEQUENCE</scope>
</reference>
<evidence type="ECO:0000313" key="9">
    <source>
        <dbReference type="Proteomes" id="UP000265120"/>
    </source>
</evidence>
<dbReference type="InParanoid" id="A0A3P8UER2"/>
<feature type="region of interest" description="Disordered" evidence="5">
    <location>
        <begin position="249"/>
        <end position="277"/>
    </location>
</feature>